<evidence type="ECO:0008006" key="4">
    <source>
        <dbReference type="Google" id="ProtNLM"/>
    </source>
</evidence>
<gene>
    <name evidence="2" type="ORF">SAMN04488503_1112</name>
</gene>
<proteinExistence type="predicted"/>
<protein>
    <recommendedName>
        <fullName evidence="4">DUF106 domain-containing protein</fullName>
    </recommendedName>
</protein>
<dbReference type="EMBL" id="FZOC01000002">
    <property type="protein sequence ID" value="SNR76375.1"/>
    <property type="molecule type" value="Genomic_DNA"/>
</dbReference>
<accession>A0A238YZ31</accession>
<dbReference type="AlphaFoldDB" id="A0A238YZ31"/>
<dbReference type="OrthoDB" id="1806539at2"/>
<keyword evidence="1" id="KW-0472">Membrane</keyword>
<evidence type="ECO:0000313" key="3">
    <source>
        <dbReference type="Proteomes" id="UP000198324"/>
    </source>
</evidence>
<feature type="transmembrane region" description="Helical" evidence="1">
    <location>
        <begin position="24"/>
        <end position="47"/>
    </location>
</feature>
<evidence type="ECO:0000256" key="1">
    <source>
        <dbReference type="SAM" id="Phobius"/>
    </source>
</evidence>
<reference evidence="2 3" key="1">
    <citation type="submission" date="2017-06" db="EMBL/GenBank/DDBJ databases">
        <authorList>
            <person name="Kim H.J."/>
            <person name="Triplett B.A."/>
        </authorList>
    </citation>
    <scope>NUCLEOTIDE SEQUENCE [LARGE SCALE GENOMIC DNA]</scope>
    <source>
        <strain evidence="2 3">DSM 13116</strain>
    </source>
</reference>
<dbReference type="Proteomes" id="UP000198324">
    <property type="component" value="Unassembled WGS sequence"/>
</dbReference>
<feature type="transmembrane region" description="Helical" evidence="1">
    <location>
        <begin position="103"/>
        <end position="121"/>
    </location>
</feature>
<keyword evidence="1" id="KW-1133">Transmembrane helix</keyword>
<name>A0A238YZ31_9BACT</name>
<keyword evidence="3" id="KW-1185">Reference proteome</keyword>
<keyword evidence="1" id="KW-0812">Transmembrane</keyword>
<organism evidence="2 3">
    <name type="scientific">Humidesulfovibrio mexicanus</name>
    <dbReference type="NCBI Taxonomy" id="147047"/>
    <lineage>
        <taxon>Bacteria</taxon>
        <taxon>Pseudomonadati</taxon>
        <taxon>Thermodesulfobacteriota</taxon>
        <taxon>Desulfovibrionia</taxon>
        <taxon>Desulfovibrionales</taxon>
        <taxon>Desulfovibrionaceae</taxon>
        <taxon>Humidesulfovibrio</taxon>
    </lineage>
</organism>
<feature type="transmembrane region" description="Helical" evidence="1">
    <location>
        <begin position="127"/>
        <end position="150"/>
    </location>
</feature>
<evidence type="ECO:0000313" key="2">
    <source>
        <dbReference type="EMBL" id="SNR76375.1"/>
    </source>
</evidence>
<sequence>MTPFEAVDALLIAPYRLLPHAKAAFYFGTIFLALASAALGLGCKALVARSQRSKRERVDGETARRAELSAQAAKAGDKAAYMAQNHLAQEAYNDSMALAAGRGAALLWPGMLTLAWLYWRFEGVAMPYLWASAGPATVFLPPHIAALILLSRLLKKQKAAAPHEGEHAANG</sequence>
<dbReference type="RefSeq" id="WP_089272566.1">
    <property type="nucleotide sequence ID" value="NZ_FZOC01000002.1"/>
</dbReference>